<dbReference type="GO" id="GO:0000155">
    <property type="term" value="F:phosphorelay sensor kinase activity"/>
    <property type="evidence" value="ECO:0007669"/>
    <property type="project" value="InterPro"/>
</dbReference>
<evidence type="ECO:0000256" key="1">
    <source>
        <dbReference type="ARBA" id="ARBA00004370"/>
    </source>
</evidence>
<keyword evidence="2" id="KW-0597">Phosphoprotein</keyword>
<dbReference type="RefSeq" id="WP_015707250.1">
    <property type="nucleotide sequence ID" value="NC_015578.1"/>
</dbReference>
<dbReference type="InterPro" id="IPR050640">
    <property type="entry name" value="Bact_2-comp_sensor_kinase"/>
</dbReference>
<reference evidence="7" key="1">
    <citation type="submission" date="2009-12" db="EMBL/GenBank/DDBJ databases">
        <title>Complete sequence of Treponema primitia strain ZAS-2.</title>
        <authorList>
            <person name="Tetu S.G."/>
            <person name="Matson E."/>
            <person name="Ren Q."/>
            <person name="Seshadri R."/>
            <person name="Elbourne L."/>
            <person name="Hassan K.A."/>
            <person name="Durkin A."/>
            <person name="Radune D."/>
            <person name="Mohamoud Y."/>
            <person name="Shay R."/>
            <person name="Jin S."/>
            <person name="Zhang X."/>
            <person name="Lucey K."/>
            <person name="Ballor N.R."/>
            <person name="Ottesen E."/>
            <person name="Rosenthal R."/>
            <person name="Allen A."/>
            <person name="Leadbetter J.R."/>
            <person name="Paulsen I.T."/>
        </authorList>
    </citation>
    <scope>NUCLEOTIDE SEQUENCE [LARGE SCALE GENOMIC DNA]</scope>
    <source>
        <strain evidence="7">ATCC BAA-887 / DSM 12427 / ZAS-2</strain>
    </source>
</reference>
<dbReference type="PROSITE" id="PS50885">
    <property type="entry name" value="HAMP"/>
    <property type="match status" value="1"/>
</dbReference>
<dbReference type="CDD" id="cd06225">
    <property type="entry name" value="HAMP"/>
    <property type="match status" value="1"/>
</dbReference>
<dbReference type="GO" id="GO:0016020">
    <property type="term" value="C:membrane"/>
    <property type="evidence" value="ECO:0007669"/>
    <property type="project" value="UniProtKB-SubCell"/>
</dbReference>
<evidence type="ECO:0000313" key="7">
    <source>
        <dbReference type="Proteomes" id="UP000009223"/>
    </source>
</evidence>
<gene>
    <name evidence="6" type="ordered locus">TREPR_3005</name>
</gene>
<feature type="transmembrane region" description="Helical" evidence="4">
    <location>
        <begin position="12"/>
        <end position="36"/>
    </location>
</feature>
<dbReference type="KEGG" id="tpi:TREPR_3005"/>
<dbReference type="Proteomes" id="UP000009223">
    <property type="component" value="Chromosome"/>
</dbReference>
<name>F5YNH8_TREPZ</name>
<keyword evidence="3" id="KW-0808">Transferase</keyword>
<dbReference type="PANTHER" id="PTHR34220:SF7">
    <property type="entry name" value="SENSOR HISTIDINE KINASE YPDA"/>
    <property type="match status" value="1"/>
</dbReference>
<protein>
    <submittedName>
        <fullName evidence="6">Putative histidine kinase internal region</fullName>
    </submittedName>
</protein>
<dbReference type="SUPFAM" id="SSF158472">
    <property type="entry name" value="HAMP domain-like"/>
    <property type="match status" value="1"/>
</dbReference>
<dbReference type="PANTHER" id="PTHR34220">
    <property type="entry name" value="SENSOR HISTIDINE KINASE YPDA"/>
    <property type="match status" value="1"/>
</dbReference>
<keyword evidence="4" id="KW-0472">Membrane</keyword>
<dbReference type="SMART" id="SM00304">
    <property type="entry name" value="HAMP"/>
    <property type="match status" value="1"/>
</dbReference>
<keyword evidence="4" id="KW-0812">Transmembrane</keyword>
<keyword evidence="6" id="KW-0418">Kinase</keyword>
<dbReference type="AlphaFoldDB" id="F5YNH8"/>
<accession>F5YNH8</accession>
<evidence type="ECO:0000256" key="4">
    <source>
        <dbReference type="SAM" id="Phobius"/>
    </source>
</evidence>
<proteinExistence type="predicted"/>
<dbReference type="Pfam" id="PF06580">
    <property type="entry name" value="His_kinase"/>
    <property type="match status" value="1"/>
</dbReference>
<sequence>MKSPLGRIRGSIRLQMLFSGVGVFLILVLSTAYILFSSIRLQAVSARSFEKERFIKSIQEGLEAFQEPLLNYLSTRSSNALSRILIDTQALRWKLPTYMPITVNQSELKERELYSLIHSYLNLADQAMEEKRGRNVSAYTRIYDEMEGLLGYINNEIDHISTERFRSQLDAYGIFIADAWAVQFWNFLFIIFISIFAILMLFSSIRRITSPLVRLSAMAVEISAGNFGVNDIEPSSVEEMDQLVRAFNRMKHDISQYVEAIRRQENIRQEYMQERLRNMNMEGLVRHMEIYALQAQMNPHFLFNTLNTGMQLAIVEGADRTGEYMEYLARLFRHIIRNKEIIVPLRHEIEGMNYYFYLLRVRFPKSLDLAMDCDEALLDRYKVPVSILQPLVENCVVHAFKNVPAYPEESSARASHIRVSAALEGERLVLQVVDNGSGMTGETREKLLHPQSIAQSSLSRVMGLENVIQRLYFFYPDDPEVVDIKSGEGGEGTAIIIRINTLREPSYPGGSRV</sequence>
<keyword evidence="7" id="KW-1185">Reference proteome</keyword>
<dbReference type="InterPro" id="IPR036890">
    <property type="entry name" value="HATPase_C_sf"/>
</dbReference>
<evidence type="ECO:0000313" key="6">
    <source>
        <dbReference type="EMBL" id="AEF84400.1"/>
    </source>
</evidence>
<dbReference type="InterPro" id="IPR003660">
    <property type="entry name" value="HAMP_dom"/>
</dbReference>
<dbReference type="InterPro" id="IPR010559">
    <property type="entry name" value="Sig_transdc_His_kin_internal"/>
</dbReference>
<organism evidence="6 7">
    <name type="scientific">Treponema primitia (strain ATCC BAA-887 / DSM 12427 / ZAS-2)</name>
    <dbReference type="NCBI Taxonomy" id="545694"/>
    <lineage>
        <taxon>Bacteria</taxon>
        <taxon>Pseudomonadati</taxon>
        <taxon>Spirochaetota</taxon>
        <taxon>Spirochaetia</taxon>
        <taxon>Spirochaetales</taxon>
        <taxon>Treponemataceae</taxon>
        <taxon>Treponema</taxon>
    </lineage>
</organism>
<reference evidence="6 7" key="2">
    <citation type="journal article" date="2011" name="ISME J.">
        <title>RNA-seq reveals cooperative metabolic interactions between two termite-gut spirochete species in co-culture.</title>
        <authorList>
            <person name="Rosenthal A.Z."/>
            <person name="Matson E.G."/>
            <person name="Eldar A."/>
            <person name="Leadbetter J.R."/>
        </authorList>
    </citation>
    <scope>NUCLEOTIDE SEQUENCE [LARGE SCALE GENOMIC DNA]</scope>
    <source>
        <strain evidence="7">ATCC BAA-887 / DSM 12427 / ZAS-2</strain>
    </source>
</reference>
<keyword evidence="4" id="KW-1133">Transmembrane helix</keyword>
<dbReference type="EMBL" id="CP001843">
    <property type="protein sequence ID" value="AEF84400.1"/>
    <property type="molecule type" value="Genomic_DNA"/>
</dbReference>
<dbReference type="Gene3D" id="6.10.340.10">
    <property type="match status" value="1"/>
</dbReference>
<dbReference type="HOGENOM" id="CLU_020473_5_1_12"/>
<evidence type="ECO:0000259" key="5">
    <source>
        <dbReference type="PROSITE" id="PS50885"/>
    </source>
</evidence>
<feature type="domain" description="HAMP" evidence="5">
    <location>
        <begin position="206"/>
        <end position="259"/>
    </location>
</feature>
<evidence type="ECO:0000256" key="2">
    <source>
        <dbReference type="ARBA" id="ARBA00022553"/>
    </source>
</evidence>
<dbReference type="Pfam" id="PF00672">
    <property type="entry name" value="HAMP"/>
    <property type="match status" value="1"/>
</dbReference>
<feature type="transmembrane region" description="Helical" evidence="4">
    <location>
        <begin position="184"/>
        <end position="205"/>
    </location>
</feature>
<dbReference type="SUPFAM" id="SSF55874">
    <property type="entry name" value="ATPase domain of HSP90 chaperone/DNA topoisomerase II/histidine kinase"/>
    <property type="match status" value="1"/>
</dbReference>
<dbReference type="eggNOG" id="COG2972">
    <property type="taxonomic scope" value="Bacteria"/>
</dbReference>
<dbReference type="STRING" id="545694.TREPR_3005"/>
<comment type="subcellular location">
    <subcellularLocation>
        <location evidence="1">Membrane</location>
    </subcellularLocation>
</comment>
<evidence type="ECO:0000256" key="3">
    <source>
        <dbReference type="ARBA" id="ARBA00022679"/>
    </source>
</evidence>
<dbReference type="Gene3D" id="3.30.565.10">
    <property type="entry name" value="Histidine kinase-like ATPase, C-terminal domain"/>
    <property type="match status" value="1"/>
</dbReference>